<evidence type="ECO:0000256" key="1">
    <source>
        <dbReference type="SAM" id="MobiDB-lite"/>
    </source>
</evidence>
<protein>
    <submittedName>
        <fullName evidence="2">Uncharacterized protein</fullName>
    </submittedName>
</protein>
<reference evidence="2" key="1">
    <citation type="submission" date="2020-11" db="EMBL/GenBank/DDBJ databases">
        <authorList>
            <person name="Tran Van P."/>
        </authorList>
    </citation>
    <scope>NUCLEOTIDE SEQUENCE</scope>
</reference>
<name>A0A7R9GYM3_TIMCR</name>
<proteinExistence type="predicted"/>
<dbReference type="EMBL" id="OC317877">
    <property type="protein sequence ID" value="CAD7399521.1"/>
    <property type="molecule type" value="Genomic_DNA"/>
</dbReference>
<feature type="region of interest" description="Disordered" evidence="1">
    <location>
        <begin position="80"/>
        <end position="107"/>
    </location>
</feature>
<gene>
    <name evidence="2" type="ORF">TCEB3V08_LOCUS5066</name>
</gene>
<evidence type="ECO:0000313" key="2">
    <source>
        <dbReference type="EMBL" id="CAD7399521.1"/>
    </source>
</evidence>
<organism evidence="2">
    <name type="scientific">Timema cristinae</name>
    <name type="common">Walking stick</name>
    <dbReference type="NCBI Taxonomy" id="61476"/>
    <lineage>
        <taxon>Eukaryota</taxon>
        <taxon>Metazoa</taxon>
        <taxon>Ecdysozoa</taxon>
        <taxon>Arthropoda</taxon>
        <taxon>Hexapoda</taxon>
        <taxon>Insecta</taxon>
        <taxon>Pterygota</taxon>
        <taxon>Neoptera</taxon>
        <taxon>Polyneoptera</taxon>
        <taxon>Phasmatodea</taxon>
        <taxon>Timematodea</taxon>
        <taxon>Timematoidea</taxon>
        <taxon>Timematidae</taxon>
        <taxon>Timema</taxon>
    </lineage>
</organism>
<feature type="compositionally biased region" description="Basic and acidic residues" evidence="1">
    <location>
        <begin position="96"/>
        <end position="107"/>
    </location>
</feature>
<sequence>MYELTCGLVGSPQPECRSRVPKSCHGSRYHPAHHNIRRSSHNGPVSRYYFGPGPEISQRYDFSAVERQLPEEKLTEIITDLKPLDIHDENGDENESDRPATRNYDEQKPQSLIGNVFDFLKEKAEYIVEILTKAFQKISALILPPTQ</sequence>
<dbReference type="AlphaFoldDB" id="A0A7R9GYM3"/>
<accession>A0A7R9GYM3</accession>